<evidence type="ECO:0000313" key="3">
    <source>
        <dbReference type="Proteomes" id="UP000077115"/>
    </source>
</evidence>
<reference evidence="2 3" key="2">
    <citation type="submission" date="2016-05" db="EMBL/GenBank/DDBJ databases">
        <title>Lineage-specific infection strategies underlie the spectrum of fungal disease in amphibians.</title>
        <authorList>
            <person name="Cuomo C.A."/>
            <person name="Farrer R.A."/>
            <person name="James T."/>
            <person name="Longcore J."/>
            <person name="Birren B."/>
        </authorList>
    </citation>
    <scope>NUCLEOTIDE SEQUENCE [LARGE SCALE GENOMIC DNA]</scope>
    <source>
        <strain evidence="2 3">JEL423</strain>
    </source>
</reference>
<proteinExistence type="predicted"/>
<dbReference type="Gene3D" id="3.80.10.10">
    <property type="entry name" value="Ribonuclease Inhibitor"/>
    <property type="match status" value="2"/>
</dbReference>
<accession>A0A177W932</accession>
<dbReference type="EMBL" id="DS022300">
    <property type="protein sequence ID" value="OAJ36212.1"/>
    <property type="molecule type" value="Genomic_DNA"/>
</dbReference>
<protein>
    <recommendedName>
        <fullName evidence="1">F-box domain-containing protein</fullName>
    </recommendedName>
</protein>
<dbReference type="PANTHER" id="PTHR13318:SF190">
    <property type="entry name" value="PARTNER OF PAIRED, ISOFORM B"/>
    <property type="match status" value="1"/>
</dbReference>
<dbReference type="PANTHER" id="PTHR13318">
    <property type="entry name" value="PARTNER OF PAIRED, ISOFORM B-RELATED"/>
    <property type="match status" value="1"/>
</dbReference>
<dbReference type="AlphaFoldDB" id="A0A177W932"/>
<dbReference type="Proteomes" id="UP000077115">
    <property type="component" value="Unassembled WGS sequence"/>
</dbReference>
<feature type="domain" description="F-box" evidence="1">
    <location>
        <begin position="1"/>
        <end position="46"/>
    </location>
</feature>
<dbReference type="SUPFAM" id="SSF52047">
    <property type="entry name" value="RNI-like"/>
    <property type="match status" value="2"/>
</dbReference>
<sequence>MDRLPLELVTNILSRLDFEEQFPHLPTVNSIWYAALKDIKLLVVKASPSLKQADLGKVVALFPLLQELHLKTADYMQDTALVHQIAQQFKGHSNLRLIVSSSDMIIKGVLKGCPKLESVILTAEPIMQSHNEDQVYETQLNQEMNLGSVTTNLESTSTSNFRSYDSTPLGPRGRRNIGLLLAALPKLKNLDVDGPSFWRRHCLFGQSSDAVHAPRRIGHHLESLKLTSVNSWTMINFLSWLDSYNRNITDNSRVAISDVDKEFKVHDASEFKINIPQPINDQAPLFNLRHLYLDIDYLYLPANAIKVLSQGSPNLQSLKIKFGILPHNLIFDIKTYMSSLKSLTLSKCDVWFVSQNWAHFCIFLASRKISTNVNTTSQGLETLSFNMCTIQILEEPRWHEEYQQLMSHTHHHPDSYTRTPQPHIPSFGLKQLKIFDTGHSRVDSSVLHTLIVTFPELTVLRLDVTCDCFPIQDAFFLESLRRGFANLRTLELRAGKPQHLPDTSDSLVDSAIIDQSIRMPYLKRLSLWCFTSFPHFLLRPNVDTIEELVINYPAIIPAFQDTHPVQHGHSSTQGSEKYSQLSRLKTLEIRGLSNAAHAICLAVLDMIASNAPNLTSLSLIALCRVTASLPLRHLLHLTTSSPNLTTLHTSGFIFPDDGFICLCNVWPNLSSLEIIGAHCAGTLTPEWEKQSLDPFMASHRKLYRLTLGISQLAIPGFELLNASALISQLTSRGNLMMSDFDFDSDFMHTVQAANMATYKRLGAYMRAKYFWMRECIIHGP</sequence>
<dbReference type="InterPro" id="IPR032675">
    <property type="entry name" value="LRR_dom_sf"/>
</dbReference>
<organism evidence="2 3">
    <name type="scientific">Batrachochytrium dendrobatidis (strain JEL423)</name>
    <dbReference type="NCBI Taxonomy" id="403673"/>
    <lineage>
        <taxon>Eukaryota</taxon>
        <taxon>Fungi</taxon>
        <taxon>Fungi incertae sedis</taxon>
        <taxon>Chytridiomycota</taxon>
        <taxon>Chytridiomycota incertae sedis</taxon>
        <taxon>Chytridiomycetes</taxon>
        <taxon>Rhizophydiales</taxon>
        <taxon>Rhizophydiales incertae sedis</taxon>
        <taxon>Batrachochytrium</taxon>
    </lineage>
</organism>
<gene>
    <name evidence="2" type="ORF">BDEG_20407</name>
</gene>
<name>A0A177W932_BATDL</name>
<evidence type="ECO:0000259" key="1">
    <source>
        <dbReference type="PROSITE" id="PS50181"/>
    </source>
</evidence>
<dbReference type="OrthoDB" id="2147274at2759"/>
<dbReference type="GO" id="GO:0031146">
    <property type="term" value="P:SCF-dependent proteasomal ubiquitin-dependent protein catabolic process"/>
    <property type="evidence" value="ECO:0007669"/>
    <property type="project" value="TreeGrafter"/>
</dbReference>
<evidence type="ECO:0000313" key="2">
    <source>
        <dbReference type="EMBL" id="OAJ36212.1"/>
    </source>
</evidence>
<reference evidence="2 3" key="1">
    <citation type="submission" date="2006-10" db="EMBL/GenBank/DDBJ databases">
        <title>The Genome Sequence of Batrachochytrium dendrobatidis JEL423.</title>
        <authorList>
            <consortium name="The Broad Institute Genome Sequencing Platform"/>
            <person name="Birren B."/>
            <person name="Lander E."/>
            <person name="Galagan J."/>
            <person name="Cuomo C."/>
            <person name="Devon K."/>
            <person name="Jaffe D."/>
            <person name="Butler J."/>
            <person name="Alvarez P."/>
            <person name="Gnerre S."/>
            <person name="Grabherr M."/>
            <person name="Kleber M."/>
            <person name="Mauceli E."/>
            <person name="Brockman W."/>
            <person name="Young S."/>
            <person name="LaButti K."/>
            <person name="Sykes S."/>
            <person name="DeCaprio D."/>
            <person name="Crawford M."/>
            <person name="Koehrsen M."/>
            <person name="Engels R."/>
            <person name="Montgomery P."/>
            <person name="Pearson M."/>
            <person name="Howarth C."/>
            <person name="Larson L."/>
            <person name="White J."/>
            <person name="O'Leary S."/>
            <person name="Kodira C."/>
            <person name="Zeng Q."/>
            <person name="Yandava C."/>
            <person name="Alvarado L."/>
            <person name="Longcore J."/>
            <person name="James T."/>
        </authorList>
    </citation>
    <scope>NUCLEOTIDE SEQUENCE [LARGE SCALE GENOMIC DNA]</scope>
    <source>
        <strain evidence="2 3">JEL423</strain>
    </source>
</reference>
<dbReference type="GO" id="GO:0019005">
    <property type="term" value="C:SCF ubiquitin ligase complex"/>
    <property type="evidence" value="ECO:0007669"/>
    <property type="project" value="TreeGrafter"/>
</dbReference>
<dbReference type="PROSITE" id="PS50181">
    <property type="entry name" value="FBOX"/>
    <property type="match status" value="1"/>
</dbReference>
<dbReference type="eggNOG" id="ENOG502SSHX">
    <property type="taxonomic scope" value="Eukaryota"/>
</dbReference>
<dbReference type="InterPro" id="IPR001810">
    <property type="entry name" value="F-box_dom"/>
</dbReference>
<dbReference type="VEuPathDB" id="FungiDB:BDEG_20407"/>